<reference evidence="2" key="1">
    <citation type="submission" date="2021-02" db="EMBL/GenBank/DDBJ databases">
        <authorList>
            <person name="Nowell W R."/>
        </authorList>
    </citation>
    <scope>NUCLEOTIDE SEQUENCE</scope>
</reference>
<comment type="caution">
    <text evidence="2">The sequence shown here is derived from an EMBL/GenBank/DDBJ whole genome shotgun (WGS) entry which is preliminary data.</text>
</comment>
<gene>
    <name evidence="2" type="ORF">KQP761_LOCUS33502</name>
</gene>
<name>A0A816FYG3_9BILA</name>
<feature type="region of interest" description="Disordered" evidence="1">
    <location>
        <begin position="522"/>
        <end position="565"/>
    </location>
</feature>
<dbReference type="AlphaFoldDB" id="A0A816FYG3"/>
<feature type="compositionally biased region" description="Basic residues" evidence="1">
    <location>
        <begin position="555"/>
        <end position="565"/>
    </location>
</feature>
<dbReference type="OrthoDB" id="10054302at2759"/>
<evidence type="ECO:0000313" key="2">
    <source>
        <dbReference type="EMBL" id="CAF1667754.1"/>
    </source>
</evidence>
<dbReference type="Proteomes" id="UP000663834">
    <property type="component" value="Unassembled WGS sequence"/>
</dbReference>
<proteinExistence type="predicted"/>
<feature type="compositionally biased region" description="Basic and acidic residues" evidence="1">
    <location>
        <begin position="534"/>
        <end position="549"/>
    </location>
</feature>
<evidence type="ECO:0000256" key="1">
    <source>
        <dbReference type="SAM" id="MobiDB-lite"/>
    </source>
</evidence>
<evidence type="ECO:0000313" key="3">
    <source>
        <dbReference type="Proteomes" id="UP000663834"/>
    </source>
</evidence>
<organism evidence="2 3">
    <name type="scientific">Rotaria magnacalcarata</name>
    <dbReference type="NCBI Taxonomy" id="392030"/>
    <lineage>
        <taxon>Eukaryota</taxon>
        <taxon>Metazoa</taxon>
        <taxon>Spiralia</taxon>
        <taxon>Gnathifera</taxon>
        <taxon>Rotifera</taxon>
        <taxon>Eurotatoria</taxon>
        <taxon>Bdelloidea</taxon>
        <taxon>Philodinida</taxon>
        <taxon>Philodinidae</taxon>
        <taxon>Rotaria</taxon>
    </lineage>
</organism>
<accession>A0A816FYG3</accession>
<sequence>MFPYMNFEEQVDGETLFYMNDLDLLKPFKLSYKNQIIFLKERAKLFLSKINQETPKPTSTSSDKPLLIIDENEAEVLEEENEAEVLEDENGLIQSAVNVSSSITIKPTKYLEDEKPFPDPYLLPNLPSQINDAIALKQMVKFEKLCNFRSIVVDTVFHDLKTNFNLLYPTRAQYAIIVVGILNHLGVERDSKNVDSWRESLISKYKRERPNLSDDKVIEMKHRYSKVNSGRKIKGFPVTQMSERNSLKTIAIVKYTSNDSEQMKAKAEIINKNFLNNSFDDEVFKQLWAETHEYRQSFIKQHTTADIMEQFSVYSNPSMVLEDVKILTSVDLDNSVKERMDVLSSKICSDNQFPTDNPSIRCFKVLCSILNDSWKHYICFYPEKPATPQPTIVVEDDSIKIYCDWTFICSSNSIEQSLAVLVGLYSLMNLKFHAYRAAVRFLYAYFLNDKQQQSNSIRRFCKEYNIELQSKPSASLNQLATKTNNNTLDPDELENSDHNSIIDSEEKNTAIIHDEDQTSLTIFVPNNPRPASKRKADQLIDPQNIDKENAPTTKRPTRSTNRKRC</sequence>
<protein>
    <submittedName>
        <fullName evidence="2">Uncharacterized protein</fullName>
    </submittedName>
</protein>
<dbReference type="EMBL" id="CAJNOW010018754">
    <property type="protein sequence ID" value="CAF1667754.1"/>
    <property type="molecule type" value="Genomic_DNA"/>
</dbReference>